<feature type="non-terminal residue" evidence="1">
    <location>
        <position position="1"/>
    </location>
</feature>
<sequence length="128" mass="14460">LFAMEGHVFALQMLLMLLGTAYIASACFCIRRTFDSYLCDSESSVIRARVISAEIVNQDGKPLTDEEKNDTFFMMNMIRIQYVMQLQKTFQTGSNEISTSNSCFQLIKVRSDGPCVVVLNTDTDYLLS</sequence>
<dbReference type="InterPro" id="IPR008993">
    <property type="entry name" value="TIMP-like_OB-fold"/>
</dbReference>
<gene>
    <name evidence="1" type="ORF">ACJMK2_033043</name>
</gene>
<accession>A0ABD3X759</accession>
<evidence type="ECO:0000313" key="1">
    <source>
        <dbReference type="EMBL" id="KAL3880837.1"/>
    </source>
</evidence>
<comment type="caution">
    <text evidence="1">The sequence shown here is derived from an EMBL/GenBank/DDBJ whole genome shotgun (WGS) entry which is preliminary data.</text>
</comment>
<dbReference type="Proteomes" id="UP001634394">
    <property type="component" value="Unassembled WGS sequence"/>
</dbReference>
<dbReference type="EMBL" id="JBJQND010000004">
    <property type="protein sequence ID" value="KAL3880837.1"/>
    <property type="molecule type" value="Genomic_DNA"/>
</dbReference>
<protein>
    <submittedName>
        <fullName evidence="1">Uncharacterized protein</fullName>
    </submittedName>
</protein>
<feature type="non-terminal residue" evidence="1">
    <location>
        <position position="128"/>
    </location>
</feature>
<dbReference type="Gene3D" id="2.40.50.120">
    <property type="match status" value="1"/>
</dbReference>
<name>A0ABD3X759_SINWO</name>
<keyword evidence="2" id="KW-1185">Reference proteome</keyword>
<proteinExistence type="predicted"/>
<organism evidence="1 2">
    <name type="scientific">Sinanodonta woodiana</name>
    <name type="common">Chinese pond mussel</name>
    <name type="synonym">Anodonta woodiana</name>
    <dbReference type="NCBI Taxonomy" id="1069815"/>
    <lineage>
        <taxon>Eukaryota</taxon>
        <taxon>Metazoa</taxon>
        <taxon>Spiralia</taxon>
        <taxon>Lophotrochozoa</taxon>
        <taxon>Mollusca</taxon>
        <taxon>Bivalvia</taxon>
        <taxon>Autobranchia</taxon>
        <taxon>Heteroconchia</taxon>
        <taxon>Palaeoheterodonta</taxon>
        <taxon>Unionida</taxon>
        <taxon>Unionoidea</taxon>
        <taxon>Unionidae</taxon>
        <taxon>Unioninae</taxon>
        <taxon>Sinanodonta</taxon>
    </lineage>
</organism>
<reference evidence="1 2" key="1">
    <citation type="submission" date="2024-11" db="EMBL/GenBank/DDBJ databases">
        <title>Chromosome-level genome assembly of the freshwater bivalve Anodonta woodiana.</title>
        <authorList>
            <person name="Chen X."/>
        </authorList>
    </citation>
    <scope>NUCLEOTIDE SEQUENCE [LARGE SCALE GENOMIC DNA]</scope>
    <source>
        <strain evidence="1">MN2024</strain>
        <tissue evidence="1">Gills</tissue>
    </source>
</reference>
<dbReference type="AlphaFoldDB" id="A0ABD3X759"/>
<evidence type="ECO:0000313" key="2">
    <source>
        <dbReference type="Proteomes" id="UP001634394"/>
    </source>
</evidence>